<dbReference type="PROSITE" id="PS00974">
    <property type="entry name" value="MANNITOL_DHGENASE"/>
    <property type="match status" value="1"/>
</dbReference>
<evidence type="ECO:0000259" key="8">
    <source>
        <dbReference type="Pfam" id="PF01232"/>
    </source>
</evidence>
<dbReference type="Pfam" id="PF01232">
    <property type="entry name" value="Mannitol_dh"/>
    <property type="match status" value="1"/>
</dbReference>
<dbReference type="EC" id="1.1.1.17" evidence="2"/>
<evidence type="ECO:0000259" key="9">
    <source>
        <dbReference type="Pfam" id="PF08125"/>
    </source>
</evidence>
<protein>
    <recommendedName>
        <fullName evidence="3">Mannitol-1-phosphate 5-dehydrogenase</fullName>
        <ecNumber evidence="2">1.1.1.17</ecNumber>
    </recommendedName>
</protein>
<dbReference type="Gene3D" id="3.40.50.720">
    <property type="entry name" value="NAD(P)-binding Rossmann-like Domain"/>
    <property type="match status" value="1"/>
</dbReference>
<keyword evidence="11" id="KW-1185">Reference proteome</keyword>
<dbReference type="SUPFAM" id="SSF48179">
    <property type="entry name" value="6-phosphogluconate dehydrogenase C-terminal domain-like"/>
    <property type="match status" value="1"/>
</dbReference>
<evidence type="ECO:0000313" key="10">
    <source>
        <dbReference type="EMBL" id="GAA3703499.1"/>
    </source>
</evidence>
<dbReference type="Proteomes" id="UP001500051">
    <property type="component" value="Unassembled WGS sequence"/>
</dbReference>
<dbReference type="InterPro" id="IPR013118">
    <property type="entry name" value="Mannitol_DH_C"/>
</dbReference>
<dbReference type="InterPro" id="IPR036291">
    <property type="entry name" value="NAD(P)-bd_dom_sf"/>
</dbReference>
<dbReference type="RefSeq" id="WP_344812289.1">
    <property type="nucleotide sequence ID" value="NZ_BAAAYX010000005.1"/>
</dbReference>
<feature type="region of interest" description="Disordered" evidence="7">
    <location>
        <begin position="1"/>
        <end position="23"/>
    </location>
</feature>
<dbReference type="InterPro" id="IPR050988">
    <property type="entry name" value="Mannitol_DH/Oxidoreductase"/>
</dbReference>
<sequence length="471" mass="49546">MSTSPERTTDSPPRLSRALPGTPPAAPVRIVHLGLGNFHRAHQAWYTAHAGDAADWGIAAFTGRRPDAADALAPQDGLSTLITRASDGDAFELVGSLTAVHAAADHQALLDYLRRPEVAVVTITVTEQGYLADAARQLRRTEAVVADIAALQGDPAAPVTTLPARLVGGLAARRAAGAGAITILSCDNLPENGEVAASVVTQLAQAVDPALAEWIAEHVDFASSMVDRITPTTTDADRALVTAELGYVDASPVATEPFHEWVMSGRFPAGRPRWEDAGARVVDDVTPFEQRKLWLLNGSHSLLAYAGSIRGHASIDEAIADPACREWVEALWDEAAPHLPLPAEDVAAYRSALLQRYANSRIRHQLAQIVADGSTKVVVRTVPVIRAERAAGRVPLGCATVVAAWIRHLRGAGAPLNDGGAEPYLAVVGDDDETAVRAVLALLGPADEVAADLQSDDDLVAAVIIQLSAIG</sequence>
<accession>A0ABP7DF67</accession>
<dbReference type="InterPro" id="IPR008927">
    <property type="entry name" value="6-PGluconate_DH-like_C_sf"/>
</dbReference>
<keyword evidence="5" id="KW-0520">NAD</keyword>
<dbReference type="InterPro" id="IPR013328">
    <property type="entry name" value="6PGD_dom2"/>
</dbReference>
<organism evidence="10 11">
    <name type="scientific">Microlunatus aurantiacus</name>
    <dbReference type="NCBI Taxonomy" id="446786"/>
    <lineage>
        <taxon>Bacteria</taxon>
        <taxon>Bacillati</taxon>
        <taxon>Actinomycetota</taxon>
        <taxon>Actinomycetes</taxon>
        <taxon>Propionibacteriales</taxon>
        <taxon>Propionibacteriaceae</taxon>
        <taxon>Microlunatus</taxon>
    </lineage>
</organism>
<evidence type="ECO:0000256" key="3">
    <source>
        <dbReference type="ARBA" id="ARBA00016219"/>
    </source>
</evidence>
<evidence type="ECO:0000256" key="1">
    <source>
        <dbReference type="ARBA" id="ARBA00006541"/>
    </source>
</evidence>
<comment type="similarity">
    <text evidence="1">Belongs to the mannitol dehydrogenase family.</text>
</comment>
<feature type="domain" description="Mannitol dehydrogenase N-terminal" evidence="8">
    <location>
        <begin position="29"/>
        <end position="275"/>
    </location>
</feature>
<dbReference type="InterPro" id="IPR000669">
    <property type="entry name" value="Mannitol_DH"/>
</dbReference>
<keyword evidence="4" id="KW-0560">Oxidoreductase</keyword>
<dbReference type="SUPFAM" id="SSF51735">
    <property type="entry name" value="NAD(P)-binding Rossmann-fold domains"/>
    <property type="match status" value="1"/>
</dbReference>
<dbReference type="EMBL" id="BAAAYX010000005">
    <property type="protein sequence ID" value="GAA3703499.1"/>
    <property type="molecule type" value="Genomic_DNA"/>
</dbReference>
<comment type="caution">
    <text evidence="10">The sequence shown here is derived from an EMBL/GenBank/DDBJ whole genome shotgun (WGS) entry which is preliminary data.</text>
</comment>
<dbReference type="InterPro" id="IPR013131">
    <property type="entry name" value="Mannitol_DH_N"/>
</dbReference>
<name>A0ABP7DF67_9ACTN</name>
<reference evidence="11" key="1">
    <citation type="journal article" date="2019" name="Int. J. Syst. Evol. Microbiol.">
        <title>The Global Catalogue of Microorganisms (GCM) 10K type strain sequencing project: providing services to taxonomists for standard genome sequencing and annotation.</title>
        <authorList>
            <consortium name="The Broad Institute Genomics Platform"/>
            <consortium name="The Broad Institute Genome Sequencing Center for Infectious Disease"/>
            <person name="Wu L."/>
            <person name="Ma J."/>
        </authorList>
    </citation>
    <scope>NUCLEOTIDE SEQUENCE [LARGE SCALE GENOMIC DNA]</scope>
    <source>
        <strain evidence="11">JCM 16548</strain>
    </source>
</reference>
<comment type="catalytic activity">
    <reaction evidence="6">
        <text>D-mannitol 1-phosphate + NAD(+) = beta-D-fructose 6-phosphate + NADH + H(+)</text>
        <dbReference type="Rhea" id="RHEA:19661"/>
        <dbReference type="ChEBI" id="CHEBI:15378"/>
        <dbReference type="ChEBI" id="CHEBI:57540"/>
        <dbReference type="ChEBI" id="CHEBI:57634"/>
        <dbReference type="ChEBI" id="CHEBI:57945"/>
        <dbReference type="ChEBI" id="CHEBI:61381"/>
        <dbReference type="EC" id="1.1.1.17"/>
    </reaction>
</comment>
<evidence type="ECO:0000256" key="5">
    <source>
        <dbReference type="ARBA" id="ARBA00023027"/>
    </source>
</evidence>
<evidence type="ECO:0000313" key="11">
    <source>
        <dbReference type="Proteomes" id="UP001500051"/>
    </source>
</evidence>
<dbReference type="PANTHER" id="PTHR43362">
    <property type="entry name" value="MANNITOL DEHYDROGENASE DSF1-RELATED"/>
    <property type="match status" value="1"/>
</dbReference>
<dbReference type="InterPro" id="IPR023027">
    <property type="entry name" value="Mannitol_DH_CS"/>
</dbReference>
<evidence type="ECO:0000256" key="7">
    <source>
        <dbReference type="SAM" id="MobiDB-lite"/>
    </source>
</evidence>
<dbReference type="PRINTS" id="PR00084">
    <property type="entry name" value="MTLDHDRGNASE"/>
</dbReference>
<evidence type="ECO:0000256" key="2">
    <source>
        <dbReference type="ARBA" id="ARBA00012939"/>
    </source>
</evidence>
<evidence type="ECO:0000256" key="6">
    <source>
        <dbReference type="ARBA" id="ARBA00048615"/>
    </source>
</evidence>
<dbReference type="Gene3D" id="1.10.1040.10">
    <property type="entry name" value="N-(1-d-carboxylethyl)-l-norvaline Dehydrogenase, domain 2"/>
    <property type="match status" value="1"/>
</dbReference>
<evidence type="ECO:0000256" key="4">
    <source>
        <dbReference type="ARBA" id="ARBA00023002"/>
    </source>
</evidence>
<feature type="domain" description="Mannitol dehydrogenase C-terminal" evidence="9">
    <location>
        <begin position="284"/>
        <end position="469"/>
    </location>
</feature>
<dbReference type="Pfam" id="PF08125">
    <property type="entry name" value="Mannitol_dh_C"/>
    <property type="match status" value="1"/>
</dbReference>
<gene>
    <name evidence="10" type="ORF">GCM10022204_20920</name>
</gene>
<proteinExistence type="inferred from homology"/>
<dbReference type="PANTHER" id="PTHR43362:SF1">
    <property type="entry name" value="MANNITOL DEHYDROGENASE 2-RELATED"/>
    <property type="match status" value="1"/>
</dbReference>